<feature type="domain" description="BTB" evidence="1">
    <location>
        <begin position="35"/>
        <end position="102"/>
    </location>
</feature>
<evidence type="ECO:0000313" key="3">
    <source>
        <dbReference type="Proteomes" id="UP001107558"/>
    </source>
</evidence>
<dbReference type="Gene3D" id="1.25.40.420">
    <property type="match status" value="1"/>
</dbReference>
<dbReference type="SMART" id="SM00875">
    <property type="entry name" value="BACK"/>
    <property type="match status" value="1"/>
</dbReference>
<dbReference type="PANTHER" id="PTHR46306:SF1">
    <property type="entry name" value="BTB_POZ DOMAIN-CONTAINING PROTEIN 9"/>
    <property type="match status" value="1"/>
</dbReference>
<dbReference type="SUPFAM" id="SSF49785">
    <property type="entry name" value="Galactose-binding domain-like"/>
    <property type="match status" value="2"/>
</dbReference>
<dbReference type="InterPro" id="IPR000421">
    <property type="entry name" value="FA58C"/>
</dbReference>
<dbReference type="PANTHER" id="PTHR46306">
    <property type="entry name" value="BTB/POZ DOMAIN-CONTAINING PROTEIN 9"/>
    <property type="match status" value="1"/>
</dbReference>
<sequence length="575" mass="66348">MSKSLLQTDIKSGEINLTDKLSEDFSKLYLSANYSDVTFIVEDEKIFGHKVILAARSDYFRAMFYSGLSESTKAEIQLKEIKKDSFKILLKYIYSGKINLKMLTSQMSLILDLLGLVNLFGYNELKDEISTFLKNSLKLSNVCNILDASRLYELTSLTNMCYSFIDKNAEELLTHETFKYLYKDSLILLLARDSFYADEVQIFKAVSQWIDANSDLKPEEIKEVVNNIRLPLISTIDLLEVVRSTGILDADTILDAIQVREQSKFRLPHRGRLYIEEDVATNKYGARVIQGISDGFSVLEDSSHAYDMEKGYTRHAITGKNDDNGIIVELGNIYIINFIKILLWDLDNRSYSYVIDVCVELDHWERIIDYSAYHCRSWQYLYFPNRPVKYIRIKGTHNTVNRVFHLVSMEAMCTSNQPKIVNGIISPKINVATVDKSATVLEGVSRNKNSLLNGNVKDYDWDCGYTCHQLGSGNILIQLGQPYLIGSFRLLLWDCDERFYSFYIETSVNETTWEMIVDKRNERLQSWQTFSFEPRVITYIRIVGTYNSANEIFHIVHFECPAQEQSQEKNQALIQ</sequence>
<dbReference type="Gene3D" id="3.30.710.10">
    <property type="entry name" value="Potassium Channel Kv1.1, Chain A"/>
    <property type="match status" value="1"/>
</dbReference>
<dbReference type="Gene3D" id="2.60.120.260">
    <property type="entry name" value="Galactose-binding domain-like"/>
    <property type="match status" value="2"/>
</dbReference>
<organism evidence="2 3">
    <name type="scientific">Polypedilum vanderplanki</name>
    <name type="common">Sleeping chironomid midge</name>
    <dbReference type="NCBI Taxonomy" id="319348"/>
    <lineage>
        <taxon>Eukaryota</taxon>
        <taxon>Metazoa</taxon>
        <taxon>Ecdysozoa</taxon>
        <taxon>Arthropoda</taxon>
        <taxon>Hexapoda</taxon>
        <taxon>Insecta</taxon>
        <taxon>Pterygota</taxon>
        <taxon>Neoptera</taxon>
        <taxon>Endopterygota</taxon>
        <taxon>Diptera</taxon>
        <taxon>Nematocera</taxon>
        <taxon>Chironomoidea</taxon>
        <taxon>Chironomidae</taxon>
        <taxon>Chironominae</taxon>
        <taxon>Polypedilum</taxon>
        <taxon>Polypedilum</taxon>
    </lineage>
</organism>
<proteinExistence type="predicted"/>
<dbReference type="AlphaFoldDB" id="A0A9J6C618"/>
<dbReference type="Pfam" id="PF00651">
    <property type="entry name" value="BTB"/>
    <property type="match status" value="1"/>
</dbReference>
<comment type="caution">
    <text evidence="2">The sequence shown here is derived from an EMBL/GenBank/DDBJ whole genome shotgun (WGS) entry which is preliminary data.</text>
</comment>
<accession>A0A9J6C618</accession>
<dbReference type="GO" id="GO:0005737">
    <property type="term" value="C:cytoplasm"/>
    <property type="evidence" value="ECO:0007669"/>
    <property type="project" value="TreeGrafter"/>
</dbReference>
<protein>
    <recommendedName>
        <fullName evidence="1">BTB domain-containing protein</fullName>
    </recommendedName>
</protein>
<dbReference type="Proteomes" id="UP001107558">
    <property type="component" value="Chromosome 2"/>
</dbReference>
<dbReference type="GO" id="GO:0008344">
    <property type="term" value="P:adult locomotory behavior"/>
    <property type="evidence" value="ECO:0007669"/>
    <property type="project" value="TreeGrafter"/>
</dbReference>
<keyword evidence="3" id="KW-1185">Reference proteome</keyword>
<name>A0A9J6C618_POLVA</name>
<reference evidence="2" key="1">
    <citation type="submission" date="2021-03" db="EMBL/GenBank/DDBJ databases">
        <title>Chromosome level genome of the anhydrobiotic midge Polypedilum vanderplanki.</title>
        <authorList>
            <person name="Yoshida Y."/>
            <person name="Kikawada T."/>
            <person name="Gusev O."/>
        </authorList>
    </citation>
    <scope>NUCLEOTIDE SEQUENCE</scope>
    <source>
        <strain evidence="2">NIAS01</strain>
        <tissue evidence="2">Whole body or cell culture</tissue>
    </source>
</reference>
<dbReference type="PROSITE" id="PS50097">
    <property type="entry name" value="BTB"/>
    <property type="match status" value="1"/>
</dbReference>
<dbReference type="InterPro" id="IPR008979">
    <property type="entry name" value="Galactose-bd-like_sf"/>
</dbReference>
<evidence type="ECO:0000313" key="2">
    <source>
        <dbReference type="EMBL" id="KAG5677275.1"/>
    </source>
</evidence>
<dbReference type="EMBL" id="JADBJN010000002">
    <property type="protein sequence ID" value="KAG5677275.1"/>
    <property type="molecule type" value="Genomic_DNA"/>
</dbReference>
<dbReference type="Pfam" id="PF00754">
    <property type="entry name" value="F5_F8_type_C"/>
    <property type="match status" value="1"/>
</dbReference>
<dbReference type="GO" id="GO:0050804">
    <property type="term" value="P:modulation of chemical synaptic transmission"/>
    <property type="evidence" value="ECO:0007669"/>
    <property type="project" value="TreeGrafter"/>
</dbReference>
<dbReference type="InterPro" id="IPR011333">
    <property type="entry name" value="SKP1/BTB/POZ_sf"/>
</dbReference>
<dbReference type="Pfam" id="PF07707">
    <property type="entry name" value="BACK"/>
    <property type="match status" value="1"/>
</dbReference>
<dbReference type="InterPro" id="IPR052407">
    <property type="entry name" value="BTB_POZ_domain_cont_9"/>
</dbReference>
<dbReference type="SMART" id="SM00225">
    <property type="entry name" value="BTB"/>
    <property type="match status" value="1"/>
</dbReference>
<dbReference type="SUPFAM" id="SSF54695">
    <property type="entry name" value="POZ domain"/>
    <property type="match status" value="1"/>
</dbReference>
<dbReference type="InterPro" id="IPR011705">
    <property type="entry name" value="BACK"/>
</dbReference>
<dbReference type="FunFam" id="2.60.120.260:FF:000051">
    <property type="entry name" value="BTB/POZ domain-containing protein 9"/>
    <property type="match status" value="1"/>
</dbReference>
<dbReference type="GO" id="GO:0048512">
    <property type="term" value="P:circadian behavior"/>
    <property type="evidence" value="ECO:0007669"/>
    <property type="project" value="TreeGrafter"/>
</dbReference>
<dbReference type="OrthoDB" id="9997739at2759"/>
<gene>
    <name evidence="2" type="ORF">PVAND_007045</name>
</gene>
<evidence type="ECO:0000259" key="1">
    <source>
        <dbReference type="PROSITE" id="PS50097"/>
    </source>
</evidence>
<dbReference type="InterPro" id="IPR000210">
    <property type="entry name" value="BTB/POZ_dom"/>
</dbReference>